<evidence type="ECO:0000256" key="10">
    <source>
        <dbReference type="ARBA" id="ARBA00041109"/>
    </source>
</evidence>
<dbReference type="PANTHER" id="PTHR32243:SF50">
    <property type="entry name" value="MALTOSE_MALTODEXTRIN TRANSPORT SYSTEM PERMEASE PROTEIN MALG"/>
    <property type="match status" value="1"/>
</dbReference>
<gene>
    <name evidence="13" type="ORF">CH339_05665</name>
</gene>
<evidence type="ECO:0000256" key="4">
    <source>
        <dbReference type="ARBA" id="ARBA00022448"/>
    </source>
</evidence>
<dbReference type="CDD" id="cd06261">
    <property type="entry name" value="TM_PBP2"/>
    <property type="match status" value="1"/>
</dbReference>
<dbReference type="InterPro" id="IPR000515">
    <property type="entry name" value="MetI-like"/>
</dbReference>
<keyword evidence="8 11" id="KW-1133">Transmembrane helix</keyword>
<proteinExistence type="inferred from homology"/>
<comment type="similarity">
    <text evidence="3">Belongs to the binding-protein-dependent transport system permease family. MalFG subfamily.</text>
</comment>
<comment type="subcellular location">
    <subcellularLocation>
        <location evidence="2 11">Cell membrane</location>
        <topology evidence="2 11">Multi-pass membrane protein</topology>
    </subcellularLocation>
</comment>
<organism evidence="13 14">
    <name type="scientific">Rhodobium orientis</name>
    <dbReference type="NCBI Taxonomy" id="34017"/>
    <lineage>
        <taxon>Bacteria</taxon>
        <taxon>Pseudomonadati</taxon>
        <taxon>Pseudomonadota</taxon>
        <taxon>Alphaproteobacteria</taxon>
        <taxon>Hyphomicrobiales</taxon>
        <taxon>Rhodobiaceae</taxon>
        <taxon>Rhodobium</taxon>
    </lineage>
</organism>
<evidence type="ECO:0000256" key="1">
    <source>
        <dbReference type="ARBA" id="ARBA00002264"/>
    </source>
</evidence>
<evidence type="ECO:0000256" key="2">
    <source>
        <dbReference type="ARBA" id="ARBA00004651"/>
    </source>
</evidence>
<dbReference type="PANTHER" id="PTHR32243">
    <property type="entry name" value="MALTOSE TRANSPORT SYSTEM PERMEASE-RELATED"/>
    <property type="match status" value="1"/>
</dbReference>
<dbReference type="RefSeq" id="WP_111433334.1">
    <property type="nucleotide sequence ID" value="NZ_JACIGG010000005.1"/>
</dbReference>
<dbReference type="SUPFAM" id="SSF161098">
    <property type="entry name" value="MetI-like"/>
    <property type="match status" value="1"/>
</dbReference>
<dbReference type="PROSITE" id="PS50928">
    <property type="entry name" value="ABC_TM1"/>
    <property type="match status" value="1"/>
</dbReference>
<evidence type="ECO:0000313" key="14">
    <source>
        <dbReference type="Proteomes" id="UP000249299"/>
    </source>
</evidence>
<comment type="function">
    <text evidence="1">Part of the ABC transporter complex MalEFGK involved in maltose/maltodextrin import. Probably responsible for the translocation of the substrate across the membrane.</text>
</comment>
<feature type="transmembrane region" description="Helical" evidence="11">
    <location>
        <begin position="12"/>
        <end position="31"/>
    </location>
</feature>
<feature type="transmembrane region" description="Helical" evidence="11">
    <location>
        <begin position="236"/>
        <end position="258"/>
    </location>
</feature>
<keyword evidence="14" id="KW-1185">Reference proteome</keyword>
<dbReference type="GO" id="GO:0055085">
    <property type="term" value="P:transmembrane transport"/>
    <property type="evidence" value="ECO:0007669"/>
    <property type="project" value="InterPro"/>
</dbReference>
<accession>A0A327JUL2</accession>
<dbReference type="AlphaFoldDB" id="A0A327JUL2"/>
<keyword evidence="7 11" id="KW-0812">Transmembrane</keyword>
<evidence type="ECO:0000313" key="13">
    <source>
        <dbReference type="EMBL" id="RAI28612.1"/>
    </source>
</evidence>
<evidence type="ECO:0000256" key="6">
    <source>
        <dbReference type="ARBA" id="ARBA00022597"/>
    </source>
</evidence>
<evidence type="ECO:0000256" key="7">
    <source>
        <dbReference type="ARBA" id="ARBA00022692"/>
    </source>
</evidence>
<dbReference type="InterPro" id="IPR035906">
    <property type="entry name" value="MetI-like_sf"/>
</dbReference>
<evidence type="ECO:0000259" key="12">
    <source>
        <dbReference type="PROSITE" id="PS50928"/>
    </source>
</evidence>
<dbReference type="Pfam" id="PF00528">
    <property type="entry name" value="BPD_transp_1"/>
    <property type="match status" value="1"/>
</dbReference>
<evidence type="ECO:0000256" key="9">
    <source>
        <dbReference type="ARBA" id="ARBA00023136"/>
    </source>
</evidence>
<dbReference type="Gene3D" id="1.10.3720.10">
    <property type="entry name" value="MetI-like"/>
    <property type="match status" value="1"/>
</dbReference>
<dbReference type="InterPro" id="IPR050901">
    <property type="entry name" value="BP-dep_ABC_trans_perm"/>
</dbReference>
<keyword evidence="5" id="KW-1003">Cell membrane</keyword>
<dbReference type="GO" id="GO:0005886">
    <property type="term" value="C:plasma membrane"/>
    <property type="evidence" value="ECO:0007669"/>
    <property type="project" value="UniProtKB-SubCell"/>
</dbReference>
<feature type="transmembrane region" description="Helical" evidence="11">
    <location>
        <begin position="136"/>
        <end position="159"/>
    </location>
</feature>
<name>A0A327JUL2_9HYPH</name>
<sequence>MTRRTRSAILPLIGALAITLIFVAPMLWMFLASFKTVSGIFSIPPQWVPDFTYTDNYVTMLKDDWPYLLNSVIVTVGATVLCVVLALPAAFGLTNFRFTGRNFLADWILSTRMMPPIAAGVPLYMVFNGFGMLDSIWALILVYAGFNIPFAVWVAMSFFRRVPRELIEAAQLEGCSWTQTFLKVALPVSKSGIATVATFVFIFAWNELLMALFLTTRAAKTFPVVISSYVTTGNTFWELVAAASVIQAIPPIVFTLIMQRHIVSGLTMGAVKD</sequence>
<evidence type="ECO:0000256" key="3">
    <source>
        <dbReference type="ARBA" id="ARBA00009047"/>
    </source>
</evidence>
<keyword evidence="4 11" id="KW-0813">Transport</keyword>
<protein>
    <recommendedName>
        <fullName evidence="10">Maltose/maltodextrin transport system permease protein MalG</fullName>
    </recommendedName>
</protein>
<evidence type="ECO:0000256" key="5">
    <source>
        <dbReference type="ARBA" id="ARBA00022475"/>
    </source>
</evidence>
<dbReference type="OrthoDB" id="9815445at2"/>
<evidence type="ECO:0000256" key="11">
    <source>
        <dbReference type="RuleBase" id="RU363032"/>
    </source>
</evidence>
<dbReference type="EMBL" id="NPEV01000008">
    <property type="protein sequence ID" value="RAI28612.1"/>
    <property type="molecule type" value="Genomic_DNA"/>
</dbReference>
<keyword evidence="9 11" id="KW-0472">Membrane</keyword>
<evidence type="ECO:0000256" key="8">
    <source>
        <dbReference type="ARBA" id="ARBA00022989"/>
    </source>
</evidence>
<feature type="transmembrane region" description="Helical" evidence="11">
    <location>
        <begin position="67"/>
        <end position="91"/>
    </location>
</feature>
<feature type="transmembrane region" description="Helical" evidence="11">
    <location>
        <begin position="193"/>
        <end position="216"/>
    </location>
</feature>
<keyword evidence="6" id="KW-0762">Sugar transport</keyword>
<comment type="caution">
    <text evidence="13">The sequence shown here is derived from an EMBL/GenBank/DDBJ whole genome shotgun (WGS) entry which is preliminary data.</text>
</comment>
<dbReference type="Proteomes" id="UP000249299">
    <property type="component" value="Unassembled WGS sequence"/>
</dbReference>
<feature type="transmembrane region" description="Helical" evidence="11">
    <location>
        <begin position="103"/>
        <end position="124"/>
    </location>
</feature>
<feature type="domain" description="ABC transmembrane type-1" evidence="12">
    <location>
        <begin position="68"/>
        <end position="258"/>
    </location>
</feature>
<reference evidence="13 14" key="1">
    <citation type="submission" date="2017-07" db="EMBL/GenBank/DDBJ databases">
        <title>Draft Genome Sequences of Select Purple Nonsulfur Bacteria.</title>
        <authorList>
            <person name="Lasarre B."/>
            <person name="Mckinlay J.B."/>
        </authorList>
    </citation>
    <scope>NUCLEOTIDE SEQUENCE [LARGE SCALE GENOMIC DNA]</scope>
    <source>
        <strain evidence="13 14">DSM 11290</strain>
    </source>
</reference>